<gene>
    <name evidence="1" type="ORF">SCALOS_LOCUS7042</name>
</gene>
<evidence type="ECO:0000313" key="1">
    <source>
        <dbReference type="EMBL" id="CAG8604360.1"/>
    </source>
</evidence>
<organism evidence="1 2">
    <name type="scientific">Scutellospora calospora</name>
    <dbReference type="NCBI Taxonomy" id="85575"/>
    <lineage>
        <taxon>Eukaryota</taxon>
        <taxon>Fungi</taxon>
        <taxon>Fungi incertae sedis</taxon>
        <taxon>Mucoromycota</taxon>
        <taxon>Glomeromycotina</taxon>
        <taxon>Glomeromycetes</taxon>
        <taxon>Diversisporales</taxon>
        <taxon>Gigasporaceae</taxon>
        <taxon>Scutellospora</taxon>
    </lineage>
</organism>
<reference evidence="1" key="1">
    <citation type="submission" date="2021-06" db="EMBL/GenBank/DDBJ databases">
        <authorList>
            <person name="Kallberg Y."/>
            <person name="Tangrot J."/>
            <person name="Rosling A."/>
        </authorList>
    </citation>
    <scope>NUCLEOTIDE SEQUENCE</scope>
    <source>
        <strain evidence="1">AU212A</strain>
    </source>
</reference>
<accession>A0ACA9MRP4</accession>
<protein>
    <submittedName>
        <fullName evidence="1">7070_t:CDS:1</fullName>
    </submittedName>
</protein>
<dbReference type="Proteomes" id="UP000789860">
    <property type="component" value="Unassembled WGS sequence"/>
</dbReference>
<feature type="non-terminal residue" evidence="1">
    <location>
        <position position="1"/>
    </location>
</feature>
<dbReference type="EMBL" id="CAJVPM010014922">
    <property type="protein sequence ID" value="CAG8604360.1"/>
    <property type="molecule type" value="Genomic_DNA"/>
</dbReference>
<keyword evidence="2" id="KW-1185">Reference proteome</keyword>
<sequence length="85" mass="9899">EYEMPDINLKFIIRSDEIDGIFTLSVDNGKSVEFLKNKIRTNQRNLNEFDLYWKNFSQSSNALVGTLKNPITLNKKQGELMNPNF</sequence>
<comment type="caution">
    <text evidence="1">The sequence shown here is derived from an EMBL/GenBank/DDBJ whole genome shotgun (WGS) entry which is preliminary data.</text>
</comment>
<proteinExistence type="predicted"/>
<evidence type="ECO:0000313" key="2">
    <source>
        <dbReference type="Proteomes" id="UP000789860"/>
    </source>
</evidence>
<name>A0ACA9MRP4_9GLOM</name>